<accession>A0AA96LVK6</accession>
<dbReference type="Proteomes" id="UP001304650">
    <property type="component" value="Chromosome"/>
</dbReference>
<sequence length="123" mass="14770">MKNKKPVKLDDLISQTEIQIDDTFTFINTNTGEVITLMREEMRAAEDEEHLEKFSDWQRENIEKAISIIEDEDGVYVDYTLRNNFNEYEIMEEFILSHKNQKIEKHCMTPFKEKELFQDSKIE</sequence>
<protein>
    <submittedName>
        <fullName evidence="1">Uncharacterized protein</fullName>
    </submittedName>
</protein>
<gene>
    <name evidence="1" type="ORF">MJB10_12685</name>
</gene>
<dbReference type="AlphaFoldDB" id="A0AA96LVK6"/>
<dbReference type="KEGG" id="proo:MJB10_12685"/>
<dbReference type="RefSeq" id="WP_314805343.1">
    <property type="nucleotide sequence ID" value="NZ_CP130319.1"/>
</dbReference>
<organism evidence="1 2">
    <name type="scientific">Paenibacillus roseopurpureus</name>
    <dbReference type="NCBI Taxonomy" id="2918901"/>
    <lineage>
        <taxon>Bacteria</taxon>
        <taxon>Bacillati</taxon>
        <taxon>Bacillota</taxon>
        <taxon>Bacilli</taxon>
        <taxon>Bacillales</taxon>
        <taxon>Paenibacillaceae</taxon>
        <taxon>Paenibacillus</taxon>
    </lineage>
</organism>
<dbReference type="EMBL" id="CP130319">
    <property type="protein sequence ID" value="WNR46903.1"/>
    <property type="molecule type" value="Genomic_DNA"/>
</dbReference>
<evidence type="ECO:0000313" key="1">
    <source>
        <dbReference type="EMBL" id="WNR46903.1"/>
    </source>
</evidence>
<proteinExistence type="predicted"/>
<name>A0AA96LVK6_9BACL</name>
<keyword evidence="2" id="KW-1185">Reference proteome</keyword>
<reference evidence="1" key="1">
    <citation type="submission" date="2022-02" db="EMBL/GenBank/DDBJ databases">
        <title>Paenibacillus sp. MBLB1832 Whole Genome Shotgun Sequencing.</title>
        <authorList>
            <person name="Hwang C.Y."/>
            <person name="Cho E.-S."/>
            <person name="Seo M.-J."/>
        </authorList>
    </citation>
    <scope>NUCLEOTIDE SEQUENCE</scope>
    <source>
        <strain evidence="1">MBLB1832</strain>
    </source>
</reference>
<evidence type="ECO:0000313" key="2">
    <source>
        <dbReference type="Proteomes" id="UP001304650"/>
    </source>
</evidence>